<dbReference type="Gene3D" id="1.25.40.20">
    <property type="entry name" value="Ankyrin repeat-containing domain"/>
    <property type="match status" value="2"/>
</dbReference>
<accession>C6RHC8</accession>
<dbReference type="SUPFAM" id="SSF88723">
    <property type="entry name" value="PIN domain-like"/>
    <property type="match status" value="1"/>
</dbReference>
<evidence type="ECO:0000313" key="6">
    <source>
        <dbReference type="Proteomes" id="UP000003107"/>
    </source>
</evidence>
<protein>
    <submittedName>
        <fullName evidence="5">DNA-binding helix-turn-helix protein</fullName>
    </submittedName>
</protein>
<dbReference type="PANTHER" id="PTHR24198">
    <property type="entry name" value="ANKYRIN REPEAT AND PROTEIN KINASE DOMAIN-CONTAINING PROTEIN"/>
    <property type="match status" value="1"/>
</dbReference>
<feature type="domain" description="HTH cro/C1-type" evidence="4">
    <location>
        <begin position="10"/>
        <end position="64"/>
    </location>
</feature>
<dbReference type="SMART" id="SM00248">
    <property type="entry name" value="ANK"/>
    <property type="match status" value="4"/>
</dbReference>
<gene>
    <name evidence="5" type="ORF">CAMSH0001_0755</name>
</gene>
<sequence length="412" mass="46633">MNLNTIAKNIKDAREGINMLQQELADKLNITRPVISNWENAKSEPSSTQLLKLADIFGVSADRLLGRNLDSKKIIVVDTSALIKKPFLPKELVGRFDEVIIPDVVISELNNIKDKKDKNSQAAWLIMTTIKNLGEKIISSKSDTSIKNNDEKIANVAKVKAKQNPSDKVYMLSDDIYFQFLIKDINNIKAITPNEYFKDFSKDDKFDRNKSLEFLSLVKNNKFTKLERLNLDDINVNIHDPMNGLTPLMTAIRNKKSQIIDYLLNLPSLDINALDEHKYGFSALHHAAQLKNIELMKLLVSRGADVELGSKGENFGNTPLMVCAWGGFESGVDFLLRQGACVNQQDNNGFTALIKACIKEHKNIIFMLAKITDIKIRDRKNKTAFEHLRLALFSQSEAMELKKLLKGERDDR</sequence>
<dbReference type="CDD" id="cd00093">
    <property type="entry name" value="HTH_XRE"/>
    <property type="match status" value="1"/>
</dbReference>
<evidence type="ECO:0000256" key="1">
    <source>
        <dbReference type="ARBA" id="ARBA00022737"/>
    </source>
</evidence>
<dbReference type="PROSITE" id="PS50297">
    <property type="entry name" value="ANK_REP_REGION"/>
    <property type="match status" value="1"/>
</dbReference>
<evidence type="ECO:0000259" key="4">
    <source>
        <dbReference type="PROSITE" id="PS50943"/>
    </source>
</evidence>
<dbReference type="Pfam" id="PF13638">
    <property type="entry name" value="PIN_4"/>
    <property type="match status" value="1"/>
</dbReference>
<dbReference type="InterPro" id="IPR002110">
    <property type="entry name" value="Ankyrin_rpt"/>
</dbReference>
<dbReference type="InterPro" id="IPR001387">
    <property type="entry name" value="Cro/C1-type_HTH"/>
</dbReference>
<dbReference type="PROSITE" id="PS50088">
    <property type="entry name" value="ANK_REPEAT"/>
    <property type="match status" value="2"/>
</dbReference>
<evidence type="ECO:0000256" key="2">
    <source>
        <dbReference type="ARBA" id="ARBA00023043"/>
    </source>
</evidence>
<dbReference type="SUPFAM" id="SSF47413">
    <property type="entry name" value="lambda repressor-like DNA-binding domains"/>
    <property type="match status" value="1"/>
</dbReference>
<evidence type="ECO:0000256" key="3">
    <source>
        <dbReference type="PROSITE-ProRule" id="PRU00023"/>
    </source>
</evidence>
<feature type="repeat" description="ANK" evidence="3">
    <location>
        <begin position="315"/>
        <end position="347"/>
    </location>
</feature>
<evidence type="ECO:0000313" key="5">
    <source>
        <dbReference type="EMBL" id="EET79145.1"/>
    </source>
</evidence>
<dbReference type="Pfam" id="PF12796">
    <property type="entry name" value="Ank_2"/>
    <property type="match status" value="2"/>
</dbReference>
<dbReference type="SUPFAM" id="SSF48403">
    <property type="entry name" value="Ankyrin repeat"/>
    <property type="match status" value="1"/>
</dbReference>
<dbReference type="OrthoDB" id="1825454at2"/>
<dbReference type="Gene3D" id="1.10.260.40">
    <property type="entry name" value="lambda repressor-like DNA-binding domains"/>
    <property type="match status" value="1"/>
</dbReference>
<proteinExistence type="predicted"/>
<dbReference type="AlphaFoldDB" id="C6RHC8"/>
<feature type="repeat" description="ANK" evidence="3">
    <location>
        <begin position="279"/>
        <end position="311"/>
    </location>
</feature>
<reference evidence="5 6" key="1">
    <citation type="submission" date="2009-07" db="EMBL/GenBank/DDBJ databases">
        <authorList>
            <person name="Madupu R."/>
            <person name="Sebastian Y."/>
            <person name="Durkin A.S."/>
            <person name="Torralba M."/>
            <person name="Methe B."/>
            <person name="Sutton G.G."/>
            <person name="Strausberg R.L."/>
            <person name="Nelson K.E."/>
        </authorList>
    </citation>
    <scope>NUCLEOTIDE SEQUENCE [LARGE SCALE GENOMIC DNA]</scope>
    <source>
        <strain evidence="5 6">RM3277</strain>
    </source>
</reference>
<dbReference type="SMART" id="SM00530">
    <property type="entry name" value="HTH_XRE"/>
    <property type="match status" value="1"/>
</dbReference>
<dbReference type="RefSeq" id="WP_002949002.1">
    <property type="nucleotide sequence ID" value="NZ_ACVQ01000027.1"/>
</dbReference>
<dbReference type="GO" id="GO:0003677">
    <property type="term" value="F:DNA binding"/>
    <property type="evidence" value="ECO:0007669"/>
    <property type="project" value="UniProtKB-KW"/>
</dbReference>
<dbReference type="eggNOG" id="COG0666">
    <property type="taxonomic scope" value="Bacteria"/>
</dbReference>
<dbReference type="PROSITE" id="PS50943">
    <property type="entry name" value="HTH_CROC1"/>
    <property type="match status" value="1"/>
</dbReference>
<dbReference type="Proteomes" id="UP000003107">
    <property type="component" value="Unassembled WGS sequence"/>
</dbReference>
<keyword evidence="6" id="KW-1185">Reference proteome</keyword>
<dbReference type="Gene3D" id="3.40.50.1010">
    <property type="entry name" value="5'-nuclease"/>
    <property type="match status" value="1"/>
</dbReference>
<dbReference type="InterPro" id="IPR036770">
    <property type="entry name" value="Ankyrin_rpt-contain_sf"/>
</dbReference>
<dbReference type="PANTHER" id="PTHR24198:SF165">
    <property type="entry name" value="ANKYRIN REPEAT-CONTAINING PROTEIN-RELATED"/>
    <property type="match status" value="1"/>
</dbReference>
<dbReference type="Pfam" id="PF01381">
    <property type="entry name" value="HTH_3"/>
    <property type="match status" value="1"/>
</dbReference>
<dbReference type="GeneID" id="60991186"/>
<dbReference type="STRING" id="553219.CAMSH0001_0755"/>
<dbReference type="EMBL" id="ACVQ01000027">
    <property type="protein sequence ID" value="EET79145.1"/>
    <property type="molecule type" value="Genomic_DNA"/>
</dbReference>
<keyword evidence="2 3" id="KW-0040">ANK repeat</keyword>
<name>C6RHC8_9BACT</name>
<keyword evidence="1" id="KW-0677">Repeat</keyword>
<dbReference type="InterPro" id="IPR002716">
    <property type="entry name" value="PIN_dom"/>
</dbReference>
<dbReference type="InterPro" id="IPR029060">
    <property type="entry name" value="PIN-like_dom_sf"/>
</dbReference>
<comment type="caution">
    <text evidence="5">The sequence shown here is derived from an EMBL/GenBank/DDBJ whole genome shotgun (WGS) entry which is preliminary data.</text>
</comment>
<dbReference type="InterPro" id="IPR010982">
    <property type="entry name" value="Lambda_DNA-bd_dom_sf"/>
</dbReference>
<keyword evidence="5" id="KW-0238">DNA-binding</keyword>
<organism evidence="5 6">
    <name type="scientific">Campylobacter showae RM3277</name>
    <dbReference type="NCBI Taxonomy" id="553219"/>
    <lineage>
        <taxon>Bacteria</taxon>
        <taxon>Pseudomonadati</taxon>
        <taxon>Campylobacterota</taxon>
        <taxon>Epsilonproteobacteria</taxon>
        <taxon>Campylobacterales</taxon>
        <taxon>Campylobacteraceae</taxon>
        <taxon>Campylobacter</taxon>
    </lineage>
</organism>